<dbReference type="GO" id="GO:0005743">
    <property type="term" value="C:mitochondrial inner membrane"/>
    <property type="evidence" value="ECO:0007669"/>
    <property type="project" value="TreeGrafter"/>
</dbReference>
<proteinExistence type="predicted"/>
<keyword evidence="14" id="KW-1185">Reference proteome</keyword>
<feature type="transmembrane region" description="Helical" evidence="9">
    <location>
        <begin position="401"/>
        <end position="422"/>
    </location>
</feature>
<dbReference type="Gene3D" id="1.20.1560.10">
    <property type="entry name" value="ABC transporter type 1, transmembrane domain"/>
    <property type="match status" value="1"/>
</dbReference>
<dbReference type="InterPro" id="IPR011527">
    <property type="entry name" value="ABC1_TM_dom"/>
</dbReference>
<dbReference type="Proteomes" id="UP000001396">
    <property type="component" value="Unassembled WGS sequence"/>
</dbReference>
<dbReference type="FunCoup" id="D3BVI8">
    <property type="interactions" value="805"/>
</dbReference>
<evidence type="ECO:0000256" key="9">
    <source>
        <dbReference type="SAM" id="Phobius"/>
    </source>
</evidence>
<feature type="transmembrane region" description="Helical" evidence="9">
    <location>
        <begin position="322"/>
        <end position="340"/>
    </location>
</feature>
<evidence type="ECO:0000256" key="2">
    <source>
        <dbReference type="ARBA" id="ARBA00022448"/>
    </source>
</evidence>
<feature type="transmembrane region" description="Helical" evidence="9">
    <location>
        <begin position="219"/>
        <end position="244"/>
    </location>
</feature>
<evidence type="ECO:0000256" key="7">
    <source>
        <dbReference type="ARBA" id="ARBA00023136"/>
    </source>
</evidence>
<dbReference type="PANTHER" id="PTHR43394">
    <property type="entry name" value="ATP-DEPENDENT PERMEASE MDL1, MITOCHONDRIAL"/>
    <property type="match status" value="1"/>
</dbReference>
<feature type="domain" description="ABC transmembrane type-1" evidence="12">
    <location>
        <begin position="180"/>
        <end position="461"/>
    </location>
</feature>
<dbReference type="SMART" id="SM00382">
    <property type="entry name" value="AAA"/>
    <property type="match status" value="1"/>
</dbReference>
<dbReference type="PROSITE" id="PS50929">
    <property type="entry name" value="ABC_TM1F"/>
    <property type="match status" value="1"/>
</dbReference>
<dbReference type="RefSeq" id="XP_020426745.1">
    <property type="nucleotide sequence ID" value="XM_020582329.1"/>
</dbReference>
<dbReference type="PANTHER" id="PTHR43394:SF1">
    <property type="entry name" value="ATP-BINDING CASSETTE SUB-FAMILY B MEMBER 10, MITOCHONDRIAL"/>
    <property type="match status" value="1"/>
</dbReference>
<feature type="region of interest" description="Disordered" evidence="8">
    <location>
        <begin position="783"/>
        <end position="836"/>
    </location>
</feature>
<dbReference type="InterPro" id="IPR003593">
    <property type="entry name" value="AAA+_ATPase"/>
</dbReference>
<dbReference type="SUPFAM" id="SSF52540">
    <property type="entry name" value="P-loop containing nucleoside triphosphate hydrolases"/>
    <property type="match status" value="1"/>
</dbReference>
<dbReference type="FunFam" id="3.40.50.300:FF:001443">
    <property type="entry name" value="ABC transporter, ATP-binding protein"/>
    <property type="match status" value="1"/>
</dbReference>
<dbReference type="InterPro" id="IPR017871">
    <property type="entry name" value="ABC_transporter-like_CS"/>
</dbReference>
<evidence type="ECO:0000256" key="5">
    <source>
        <dbReference type="ARBA" id="ARBA00022840"/>
    </source>
</evidence>
<accession>D3BVI8</accession>
<feature type="signal peptide" evidence="10">
    <location>
        <begin position="1"/>
        <end position="22"/>
    </location>
</feature>
<feature type="transmembrane region" description="Helical" evidence="9">
    <location>
        <begin position="297"/>
        <end position="316"/>
    </location>
</feature>
<feature type="transmembrane region" description="Helical" evidence="9">
    <location>
        <begin position="176"/>
        <end position="199"/>
    </location>
</feature>
<evidence type="ECO:0000313" key="13">
    <source>
        <dbReference type="EMBL" id="EFA74611.1"/>
    </source>
</evidence>
<dbReference type="InterPro" id="IPR003439">
    <property type="entry name" value="ABC_transporter-like_ATP-bd"/>
</dbReference>
<dbReference type="GO" id="GO:0090374">
    <property type="term" value="P:oligopeptide export from mitochondrion"/>
    <property type="evidence" value="ECO:0007669"/>
    <property type="project" value="TreeGrafter"/>
</dbReference>
<feature type="transmembrane region" description="Helical" evidence="9">
    <location>
        <begin position="86"/>
        <end position="107"/>
    </location>
</feature>
<dbReference type="SUPFAM" id="SSF90123">
    <property type="entry name" value="ABC transporter transmembrane region"/>
    <property type="match status" value="1"/>
</dbReference>
<evidence type="ECO:0000256" key="10">
    <source>
        <dbReference type="SAM" id="SignalP"/>
    </source>
</evidence>
<evidence type="ECO:0000256" key="1">
    <source>
        <dbReference type="ARBA" id="ARBA00004141"/>
    </source>
</evidence>
<evidence type="ECO:0000259" key="12">
    <source>
        <dbReference type="PROSITE" id="PS50929"/>
    </source>
</evidence>
<dbReference type="CDD" id="cd18557">
    <property type="entry name" value="ABC_6TM_TAP_ABCB8_10_like"/>
    <property type="match status" value="1"/>
</dbReference>
<dbReference type="GO" id="GO:0005524">
    <property type="term" value="F:ATP binding"/>
    <property type="evidence" value="ECO:0007669"/>
    <property type="project" value="UniProtKB-KW"/>
</dbReference>
<feature type="transmembrane region" description="Helical" evidence="9">
    <location>
        <begin position="434"/>
        <end position="459"/>
    </location>
</feature>
<dbReference type="GeneID" id="31367047"/>
<dbReference type="InterPro" id="IPR027417">
    <property type="entry name" value="P-loop_NTPase"/>
</dbReference>
<evidence type="ECO:0000256" key="6">
    <source>
        <dbReference type="ARBA" id="ARBA00022989"/>
    </source>
</evidence>
<evidence type="ECO:0000256" key="3">
    <source>
        <dbReference type="ARBA" id="ARBA00022692"/>
    </source>
</evidence>
<evidence type="ECO:0000259" key="11">
    <source>
        <dbReference type="PROSITE" id="PS50893"/>
    </source>
</evidence>
<dbReference type="AlphaFoldDB" id="D3BVI8"/>
<organism evidence="13 14">
    <name type="scientific">Heterostelium pallidum (strain ATCC 26659 / Pp 5 / PN500)</name>
    <name type="common">Cellular slime mold</name>
    <name type="synonym">Polysphondylium pallidum</name>
    <dbReference type="NCBI Taxonomy" id="670386"/>
    <lineage>
        <taxon>Eukaryota</taxon>
        <taxon>Amoebozoa</taxon>
        <taxon>Evosea</taxon>
        <taxon>Eumycetozoa</taxon>
        <taxon>Dictyostelia</taxon>
        <taxon>Acytosteliales</taxon>
        <taxon>Acytosteliaceae</taxon>
        <taxon>Heterostelium</taxon>
    </lineage>
</organism>
<feature type="domain" description="ABC transporter" evidence="11">
    <location>
        <begin position="496"/>
        <end position="730"/>
    </location>
</feature>
<feature type="compositionally biased region" description="Low complexity" evidence="8">
    <location>
        <begin position="793"/>
        <end position="812"/>
    </location>
</feature>
<dbReference type="InterPro" id="IPR039421">
    <property type="entry name" value="Type_1_exporter"/>
</dbReference>
<dbReference type="GO" id="GO:0015421">
    <property type="term" value="F:ABC-type oligopeptide transporter activity"/>
    <property type="evidence" value="ECO:0007669"/>
    <property type="project" value="TreeGrafter"/>
</dbReference>
<gene>
    <name evidence="13" type="primary">tagA</name>
    <name evidence="13" type="ORF">PPL_11579</name>
</gene>
<keyword evidence="2" id="KW-0813">Transport</keyword>
<dbReference type="PROSITE" id="PS00211">
    <property type="entry name" value="ABC_TRANSPORTER_1"/>
    <property type="match status" value="1"/>
</dbReference>
<keyword evidence="4" id="KW-0547">Nucleotide-binding</keyword>
<reference evidence="13 14" key="1">
    <citation type="journal article" date="2011" name="Genome Res.">
        <title>Phylogeny-wide analysis of social amoeba genomes highlights ancient origins for complex intercellular communication.</title>
        <authorList>
            <person name="Heidel A.J."/>
            <person name="Lawal H.M."/>
            <person name="Felder M."/>
            <person name="Schilde C."/>
            <person name="Helps N.R."/>
            <person name="Tunggal B."/>
            <person name="Rivero F."/>
            <person name="John U."/>
            <person name="Schleicher M."/>
            <person name="Eichinger L."/>
            <person name="Platzer M."/>
            <person name="Noegel A.A."/>
            <person name="Schaap P."/>
            <person name="Gloeckner G."/>
        </authorList>
    </citation>
    <scope>NUCLEOTIDE SEQUENCE [LARGE SCALE GENOMIC DNA]</scope>
    <source>
        <strain evidence="14">ATCC 26659 / Pp 5 / PN500</strain>
    </source>
</reference>
<dbReference type="Pfam" id="PF00005">
    <property type="entry name" value="ABC_tran"/>
    <property type="match status" value="1"/>
</dbReference>
<comment type="subcellular location">
    <subcellularLocation>
        <location evidence="1">Membrane</location>
        <topology evidence="1">Multi-pass membrane protein</topology>
    </subcellularLocation>
</comment>
<dbReference type="GO" id="GO:0016887">
    <property type="term" value="F:ATP hydrolysis activity"/>
    <property type="evidence" value="ECO:0007669"/>
    <property type="project" value="InterPro"/>
</dbReference>
<keyword evidence="10" id="KW-0732">Signal</keyword>
<name>D3BVI8_HETP5</name>
<dbReference type="OMA" id="CACWCLQ"/>
<dbReference type="InParanoid" id="D3BVI8"/>
<dbReference type="STRING" id="670386.D3BVI8"/>
<sequence>MLKILLVSVVLFLLQSTISVQSQPIPCTYISSSNRSDPIPCDYENAIAYQYCQSNNEYGSCKFVDCISGYVYDHGITKKCISTFALTLYDVVLLGAFGVLVITALIFTSRCYNSKSLSQAKYHSMAQPEKKNIEMSQVGSRGGADLEQQQQQQEQEQPEEYDESLLEILSLGESEIYLVALGIALSLVDIALGLVVPLVAANIYNYLYSGEVDKINGTILTFALIIIGMIIVQFMYGIVLALAGHRIIARLRNKLFTAILQQDMAFFNERKTGELMSRLATDVSSVRSIISDSIPHIIIQFGNIFGGLIMLLIISWKLTLVVLSPLPILLIFSNFYGAYIEKISMRVQDALADAASHAAETLFNMKTVRWFSSEQQEITKFKQYIKISYNIALRMTIWNGVYSSTSGIFEQLSVFILLWYGAHLVSNGELSPSMLIAFNLFLPFISGAVTSLSSLYTTYKSYRGASVRFFEIMQRRPDIPFSGGVMLDRQRLTGEIQFNKVTFAYDGRDPVLRELSLQFKPNTITALIGTSGGGKSTILSLLGHLYNIDAGSITLDGTDIATMNVQNLHSHISIVNQEPSLFTGTIAENVAYGAPNVSRDQIINACQQANAHGFITQLPQGYDTLIGERGAALSGGQKQRIAIARTIIRNPLVLLLDEATSELDVESERLVQEAIETLVVNRTVIIVAHRLSTILTADIIAVVADGDVKEVGTPEQLVEARGIFYDFVQIQYGQGDGSEIKLNIPPKSRNLNKLRMRSETIKQAIAADRDRAPTMLRQQNIHGFLDNDDEIPTSSNSSTTTTTTNNNNNNNNLPLPTWRSAKSKSKKWQQHSSTYNKEVPVVQGQWRTAKVDEKLHRVVLKSRKRFFKEENRDLKQSLVNY</sequence>
<evidence type="ECO:0000256" key="8">
    <source>
        <dbReference type="SAM" id="MobiDB-lite"/>
    </source>
</evidence>
<dbReference type="Gene3D" id="3.40.50.300">
    <property type="entry name" value="P-loop containing nucleotide triphosphate hydrolases"/>
    <property type="match status" value="1"/>
</dbReference>
<dbReference type="InterPro" id="IPR036640">
    <property type="entry name" value="ABC1_TM_sf"/>
</dbReference>
<keyword evidence="7 9" id="KW-0472">Membrane</keyword>
<keyword evidence="5" id="KW-0067">ATP-binding</keyword>
<dbReference type="EMBL" id="ADBJ01000062">
    <property type="protein sequence ID" value="EFA74611.1"/>
    <property type="molecule type" value="Genomic_DNA"/>
</dbReference>
<keyword evidence="3 9" id="KW-0812">Transmembrane</keyword>
<dbReference type="PROSITE" id="PS50893">
    <property type="entry name" value="ABC_TRANSPORTER_2"/>
    <property type="match status" value="1"/>
</dbReference>
<evidence type="ECO:0000256" key="4">
    <source>
        <dbReference type="ARBA" id="ARBA00022741"/>
    </source>
</evidence>
<dbReference type="FunFam" id="1.20.1560.10:FF:000215">
    <property type="entry name" value="ABC transporter B family member 4"/>
    <property type="match status" value="1"/>
</dbReference>
<evidence type="ECO:0000313" key="14">
    <source>
        <dbReference type="Proteomes" id="UP000001396"/>
    </source>
</evidence>
<feature type="chain" id="PRO_5003042082" evidence="10">
    <location>
        <begin position="23"/>
        <end position="881"/>
    </location>
</feature>
<comment type="caution">
    <text evidence="13">The sequence shown here is derived from an EMBL/GenBank/DDBJ whole genome shotgun (WGS) entry which is preliminary data.</text>
</comment>
<dbReference type="Pfam" id="PF00664">
    <property type="entry name" value="ABC_membrane"/>
    <property type="match status" value="1"/>
</dbReference>
<protein>
    <submittedName>
        <fullName evidence="13">ABC transporter B family protein</fullName>
    </submittedName>
</protein>
<keyword evidence="6 9" id="KW-1133">Transmembrane helix</keyword>